<comment type="subcellular location">
    <subcellularLocation>
        <location evidence="1">Membrane</location>
        <topology evidence="1">Multi-pass membrane protein</topology>
    </subcellularLocation>
</comment>
<dbReference type="Proteomes" id="UP000549394">
    <property type="component" value="Unassembled WGS sequence"/>
</dbReference>
<dbReference type="PANTHER" id="PTHR45840:SF2">
    <property type="entry name" value="PROTEIN RHOMBOID-RELATED"/>
    <property type="match status" value="1"/>
</dbReference>
<keyword evidence="4" id="KW-0106">Calcium</keyword>
<gene>
    <name evidence="11" type="ORF">DGYR_LOCUS9518</name>
</gene>
<feature type="transmembrane region" description="Helical" evidence="9">
    <location>
        <begin position="176"/>
        <end position="201"/>
    </location>
</feature>
<dbReference type="InterPro" id="IPR011992">
    <property type="entry name" value="EF-hand-dom_pair"/>
</dbReference>
<name>A0A7I8W0A1_9ANNE</name>
<dbReference type="PROSITE" id="PS00018">
    <property type="entry name" value="EF_HAND_1"/>
    <property type="match status" value="1"/>
</dbReference>
<dbReference type="PANTHER" id="PTHR45840">
    <property type="entry name" value="RHOMBOID-RELATED PROTEIN"/>
    <property type="match status" value="1"/>
</dbReference>
<evidence type="ECO:0000256" key="6">
    <source>
        <dbReference type="ARBA" id="ARBA00023136"/>
    </source>
</evidence>
<dbReference type="Gene3D" id="1.20.1540.10">
    <property type="entry name" value="Rhomboid-like"/>
    <property type="match status" value="1"/>
</dbReference>
<keyword evidence="6 9" id="KW-0472">Membrane</keyword>
<dbReference type="InterPro" id="IPR017213">
    <property type="entry name" value="Peptidase_S54_rhomboid_met"/>
</dbReference>
<dbReference type="SUPFAM" id="SSF47473">
    <property type="entry name" value="EF-hand"/>
    <property type="match status" value="1"/>
</dbReference>
<dbReference type="AlphaFoldDB" id="A0A7I8W0A1"/>
<feature type="transmembrane region" description="Helical" evidence="9">
    <location>
        <begin position="236"/>
        <end position="256"/>
    </location>
</feature>
<dbReference type="GO" id="GO:0005509">
    <property type="term" value="F:calcium ion binding"/>
    <property type="evidence" value="ECO:0007669"/>
    <property type="project" value="InterPro"/>
</dbReference>
<comment type="caution">
    <text evidence="11">The sequence shown here is derived from an EMBL/GenBank/DDBJ whole genome shotgun (WGS) entry which is preliminary data.</text>
</comment>
<evidence type="ECO:0000313" key="11">
    <source>
        <dbReference type="EMBL" id="CAD5121584.1"/>
    </source>
</evidence>
<keyword evidence="5 9" id="KW-1133">Transmembrane helix</keyword>
<dbReference type="Gene3D" id="1.10.238.10">
    <property type="entry name" value="EF-hand"/>
    <property type="match status" value="1"/>
</dbReference>
<dbReference type="InterPro" id="IPR018247">
    <property type="entry name" value="EF_Hand_1_Ca_BS"/>
</dbReference>
<evidence type="ECO:0000256" key="8">
    <source>
        <dbReference type="PIRSR" id="PIRSR037470-50"/>
    </source>
</evidence>
<dbReference type="GO" id="GO:0004252">
    <property type="term" value="F:serine-type endopeptidase activity"/>
    <property type="evidence" value="ECO:0007669"/>
    <property type="project" value="UniProtKB-UniRule"/>
</dbReference>
<evidence type="ECO:0000313" key="12">
    <source>
        <dbReference type="Proteomes" id="UP000549394"/>
    </source>
</evidence>
<sequence>MDERGESFPLGPDFEGKYKPIFENYGPRGIPLSEIRKQLLENDDSIPRQLMRELIRKADSDRDGHLSYNEFIRLMQLRQRHLTRFQRLVRGAISTVVPRGAVNEYGEDVVDSYIDHYTCKPPPMFMILISVIETIVFIIYAVILSKRGTPVTANTGCPTDSPLIFNPSRRYEAWRFLSYMLMHVGYLHLIFNLIFQLLLGIPLELVHKWWRMLIVYFLGVIAGSLCHTVFDQTTFLAGASGGCYALIGAHFAIVIMNWKEMTHDWMDGVVKFLLSAPVRLGFWTILAGADIGVAVYKRYFLEETTNVGYAAHLGGALAGLLIGIPVMKNIKKLKWERVVFWVSIVLYLLFVAFAVLWNIFYKGFPKTDWTKCCKADS</sequence>
<feature type="transmembrane region" description="Helical" evidence="9">
    <location>
        <begin position="124"/>
        <end position="143"/>
    </location>
</feature>
<evidence type="ECO:0000256" key="3">
    <source>
        <dbReference type="ARBA" id="ARBA00022692"/>
    </source>
</evidence>
<evidence type="ECO:0000256" key="1">
    <source>
        <dbReference type="ARBA" id="ARBA00004141"/>
    </source>
</evidence>
<feature type="transmembrane region" description="Helical" evidence="9">
    <location>
        <begin position="338"/>
        <end position="360"/>
    </location>
</feature>
<feature type="active site" description="Nucleophile" evidence="8">
    <location>
        <position position="240"/>
    </location>
</feature>
<feature type="active site" evidence="8">
    <location>
        <position position="312"/>
    </location>
</feature>
<dbReference type="SUPFAM" id="SSF144091">
    <property type="entry name" value="Rhomboid-like"/>
    <property type="match status" value="1"/>
</dbReference>
<dbReference type="EMBL" id="CAJFCJ010000014">
    <property type="protein sequence ID" value="CAD5121584.1"/>
    <property type="molecule type" value="Genomic_DNA"/>
</dbReference>
<dbReference type="InterPro" id="IPR051739">
    <property type="entry name" value="Rhomboid_IM_Serine_Proteases"/>
</dbReference>
<keyword evidence="12" id="KW-1185">Reference proteome</keyword>
<evidence type="ECO:0000256" key="2">
    <source>
        <dbReference type="ARBA" id="ARBA00009045"/>
    </source>
</evidence>
<dbReference type="InterPro" id="IPR035952">
    <property type="entry name" value="Rhomboid-like_sf"/>
</dbReference>
<feature type="transmembrane region" description="Helical" evidence="9">
    <location>
        <begin position="309"/>
        <end position="326"/>
    </location>
</feature>
<keyword evidence="3 9" id="KW-0812">Transmembrane</keyword>
<evidence type="ECO:0000256" key="7">
    <source>
        <dbReference type="PIRNR" id="PIRNR037470"/>
    </source>
</evidence>
<dbReference type="PROSITE" id="PS50222">
    <property type="entry name" value="EF_HAND_2"/>
    <property type="match status" value="1"/>
</dbReference>
<dbReference type="PIRSF" id="PIRSF037470">
    <property type="entry name" value="Rhomboid"/>
    <property type="match status" value="1"/>
</dbReference>
<feature type="transmembrane region" description="Helical" evidence="9">
    <location>
        <begin position="213"/>
        <end position="230"/>
    </location>
</feature>
<evidence type="ECO:0000259" key="10">
    <source>
        <dbReference type="PROSITE" id="PS50222"/>
    </source>
</evidence>
<evidence type="ECO:0000256" key="4">
    <source>
        <dbReference type="ARBA" id="ARBA00022837"/>
    </source>
</evidence>
<feature type="domain" description="EF-hand" evidence="10">
    <location>
        <begin position="46"/>
        <end position="81"/>
    </location>
</feature>
<reference evidence="11 12" key="1">
    <citation type="submission" date="2020-08" db="EMBL/GenBank/DDBJ databases">
        <authorList>
            <person name="Hejnol A."/>
        </authorList>
    </citation>
    <scope>NUCLEOTIDE SEQUENCE [LARGE SCALE GENOMIC DNA]</scope>
</reference>
<accession>A0A7I8W0A1</accession>
<feature type="transmembrane region" description="Helical" evidence="9">
    <location>
        <begin position="268"/>
        <end position="289"/>
    </location>
</feature>
<evidence type="ECO:0000256" key="5">
    <source>
        <dbReference type="ARBA" id="ARBA00022989"/>
    </source>
</evidence>
<dbReference type="InterPro" id="IPR022764">
    <property type="entry name" value="Peptidase_S54_rhomboid_dom"/>
</dbReference>
<protein>
    <submittedName>
        <fullName evidence="11">DgyrCDS10082</fullName>
    </submittedName>
</protein>
<dbReference type="SMART" id="SM00054">
    <property type="entry name" value="EFh"/>
    <property type="match status" value="1"/>
</dbReference>
<organism evidence="11 12">
    <name type="scientific">Dimorphilus gyrociliatus</name>
    <dbReference type="NCBI Taxonomy" id="2664684"/>
    <lineage>
        <taxon>Eukaryota</taxon>
        <taxon>Metazoa</taxon>
        <taxon>Spiralia</taxon>
        <taxon>Lophotrochozoa</taxon>
        <taxon>Annelida</taxon>
        <taxon>Polychaeta</taxon>
        <taxon>Polychaeta incertae sedis</taxon>
        <taxon>Dinophilidae</taxon>
        <taxon>Dimorphilus</taxon>
    </lineage>
</organism>
<proteinExistence type="inferred from homology"/>
<dbReference type="OrthoDB" id="418595at2759"/>
<dbReference type="InterPro" id="IPR002048">
    <property type="entry name" value="EF_hand_dom"/>
</dbReference>
<dbReference type="Pfam" id="PF01694">
    <property type="entry name" value="Rhomboid"/>
    <property type="match status" value="1"/>
</dbReference>
<evidence type="ECO:0000256" key="9">
    <source>
        <dbReference type="SAM" id="Phobius"/>
    </source>
</evidence>
<comment type="similarity">
    <text evidence="2 7">Belongs to the peptidase S54 family.</text>
</comment>
<dbReference type="GO" id="GO:0016020">
    <property type="term" value="C:membrane"/>
    <property type="evidence" value="ECO:0007669"/>
    <property type="project" value="UniProtKB-SubCell"/>
</dbReference>